<sequence>TTSNIGALTK</sequence>
<dbReference type="EMBL" id="BLRX01000007">
    <property type="protein sequence ID" value="GFP24672.1"/>
    <property type="molecule type" value="Genomic_DNA"/>
</dbReference>
<protein>
    <submittedName>
        <fullName evidence="1">Uncharacterized protein</fullName>
    </submittedName>
</protein>
<proteinExistence type="predicted"/>
<feature type="non-terminal residue" evidence="1">
    <location>
        <position position="1"/>
    </location>
</feature>
<gene>
    <name evidence="1" type="ORF">HKBW3S25_00109</name>
</gene>
<organism evidence="1 2">
    <name type="scientific">Candidatus Hakubella thermalkaliphila</name>
    <dbReference type="NCBI Taxonomy" id="2754717"/>
    <lineage>
        <taxon>Bacteria</taxon>
        <taxon>Bacillati</taxon>
        <taxon>Actinomycetota</taxon>
        <taxon>Actinomycetota incertae sedis</taxon>
        <taxon>Candidatus Hakubellales</taxon>
        <taxon>Candidatus Hakubellaceae</taxon>
        <taxon>Candidatus Hakubella</taxon>
    </lineage>
</organism>
<reference evidence="1 2" key="1">
    <citation type="journal article" date="2020" name="Front. Microbiol.">
        <title>Single-cell genomics of novel Actinobacteria with the Wood-Ljungdahl pathway discovered in a serpentinizing system.</title>
        <authorList>
            <person name="Merino N."/>
            <person name="Kawai M."/>
            <person name="Boyd E.S."/>
            <person name="Colman D.R."/>
            <person name="McGlynn S.E."/>
            <person name="Nealson K.H."/>
            <person name="Kurokawa K."/>
            <person name="Hongoh Y."/>
        </authorList>
    </citation>
    <scope>NUCLEOTIDE SEQUENCE [LARGE SCALE GENOMIC DNA]</scope>
    <source>
        <strain evidence="1 2">S25</strain>
    </source>
</reference>
<accession>A0A6V8NWN4</accession>
<evidence type="ECO:0000313" key="2">
    <source>
        <dbReference type="Proteomes" id="UP000543224"/>
    </source>
</evidence>
<comment type="caution">
    <text evidence="1">The sequence shown here is derived from an EMBL/GenBank/DDBJ whole genome shotgun (WGS) entry which is preliminary data.</text>
</comment>
<dbReference type="Proteomes" id="UP000543224">
    <property type="component" value="Unassembled WGS sequence"/>
</dbReference>
<evidence type="ECO:0000313" key="1">
    <source>
        <dbReference type="EMBL" id="GFP24672.1"/>
    </source>
</evidence>
<name>A0A6V8NWN4_9ACTN</name>